<evidence type="ECO:0000313" key="2">
    <source>
        <dbReference type="EMBL" id="OHA23793.1"/>
    </source>
</evidence>
<feature type="transmembrane region" description="Helical" evidence="1">
    <location>
        <begin position="12"/>
        <end position="31"/>
    </location>
</feature>
<reference evidence="2 3" key="1">
    <citation type="journal article" date="2016" name="Nat. Commun.">
        <title>Thousands of microbial genomes shed light on interconnected biogeochemical processes in an aquifer system.</title>
        <authorList>
            <person name="Anantharaman K."/>
            <person name="Brown C.T."/>
            <person name="Hug L.A."/>
            <person name="Sharon I."/>
            <person name="Castelle C.J."/>
            <person name="Probst A.J."/>
            <person name="Thomas B.C."/>
            <person name="Singh A."/>
            <person name="Wilkins M.J."/>
            <person name="Karaoz U."/>
            <person name="Brodie E.L."/>
            <person name="Williams K.H."/>
            <person name="Hubbard S.S."/>
            <person name="Banfield J.F."/>
        </authorList>
    </citation>
    <scope>NUCLEOTIDE SEQUENCE [LARGE SCALE GENOMIC DNA]</scope>
</reference>
<dbReference type="STRING" id="1802306.A3C72_03640"/>
<name>A0A1G2MIU4_9BACT</name>
<evidence type="ECO:0000313" key="3">
    <source>
        <dbReference type="Proteomes" id="UP000177130"/>
    </source>
</evidence>
<keyword evidence="1" id="KW-0472">Membrane</keyword>
<gene>
    <name evidence="2" type="ORF">A3C72_03640</name>
</gene>
<sequence length="191" mass="21977">MIEKIKQNAAVFLAFLIPILLILGIALSVYIPSIFLSTKYDFIYATCDDNRYSYRYDCANYFNNIFKVENGKLVEYPVDPLADSDKDGITDNKENYTARVFLHDTEKNVSSEITLEEAKQLNLRGLITSPDGVSVSNDYEYGAEFFPFFGTNSKHGYYLTKGKIKKKLDLINENDNYYYYGGNFKFLGWVI</sequence>
<accession>A0A1G2MIU4</accession>
<keyword evidence="1" id="KW-0812">Transmembrane</keyword>
<evidence type="ECO:0000256" key="1">
    <source>
        <dbReference type="SAM" id="Phobius"/>
    </source>
</evidence>
<protein>
    <submittedName>
        <fullName evidence="2">Uncharacterized protein</fullName>
    </submittedName>
</protein>
<dbReference type="Proteomes" id="UP000177130">
    <property type="component" value="Unassembled WGS sequence"/>
</dbReference>
<keyword evidence="1" id="KW-1133">Transmembrane helix</keyword>
<dbReference type="EMBL" id="MHRK01000026">
    <property type="protein sequence ID" value="OHA23793.1"/>
    <property type="molecule type" value="Genomic_DNA"/>
</dbReference>
<proteinExistence type="predicted"/>
<dbReference type="AlphaFoldDB" id="A0A1G2MIU4"/>
<organism evidence="2 3">
    <name type="scientific">Candidatus Taylorbacteria bacterium RIFCSPHIGHO2_02_FULL_43_32b</name>
    <dbReference type="NCBI Taxonomy" id="1802306"/>
    <lineage>
        <taxon>Bacteria</taxon>
        <taxon>Candidatus Tayloriibacteriota</taxon>
    </lineage>
</organism>
<comment type="caution">
    <text evidence="2">The sequence shown here is derived from an EMBL/GenBank/DDBJ whole genome shotgun (WGS) entry which is preliminary data.</text>
</comment>